<gene>
    <name evidence="1" type="ORF">NCTC13645_00930</name>
</gene>
<dbReference type="EMBL" id="UHIV01000001">
    <property type="protein sequence ID" value="SUP53072.1"/>
    <property type="molecule type" value="Genomic_DNA"/>
</dbReference>
<sequence length="59" mass="6536">MQKIEPPKNESGVAHITFEAKEESGNEVLRVDDVKLGYDPTTILADPVNIQLISNMRSP</sequence>
<reference evidence="1 2" key="1">
    <citation type="submission" date="2018-06" db="EMBL/GenBank/DDBJ databases">
        <authorList>
            <consortium name="Pathogen Informatics"/>
            <person name="Doyle S."/>
        </authorList>
    </citation>
    <scope>NUCLEOTIDE SEQUENCE [LARGE SCALE GENOMIC DNA]</scope>
    <source>
        <strain evidence="1 2">NCTC13645</strain>
    </source>
</reference>
<name>A0A380NYE0_WEIVI</name>
<evidence type="ECO:0000313" key="2">
    <source>
        <dbReference type="Proteomes" id="UP000254621"/>
    </source>
</evidence>
<protein>
    <submittedName>
        <fullName evidence="1">Uncharacterized protein</fullName>
    </submittedName>
</protein>
<accession>A0A380NYE0</accession>
<organism evidence="1 2">
    <name type="scientific">Weissella viridescens</name>
    <name type="common">Lactobacillus viridescens</name>
    <dbReference type="NCBI Taxonomy" id="1629"/>
    <lineage>
        <taxon>Bacteria</taxon>
        <taxon>Bacillati</taxon>
        <taxon>Bacillota</taxon>
        <taxon>Bacilli</taxon>
        <taxon>Lactobacillales</taxon>
        <taxon>Lactobacillaceae</taxon>
        <taxon>Weissella</taxon>
    </lineage>
</organism>
<evidence type="ECO:0000313" key="1">
    <source>
        <dbReference type="EMBL" id="SUP53072.1"/>
    </source>
</evidence>
<dbReference type="Proteomes" id="UP000254621">
    <property type="component" value="Unassembled WGS sequence"/>
</dbReference>
<dbReference type="AlphaFoldDB" id="A0A380NYE0"/>
<proteinExistence type="predicted"/>